<dbReference type="EMBL" id="CP060714">
    <property type="protein sequence ID" value="QNN57715.1"/>
    <property type="molecule type" value="Genomic_DNA"/>
</dbReference>
<evidence type="ECO:0000313" key="3">
    <source>
        <dbReference type="EMBL" id="QNN57715.1"/>
    </source>
</evidence>
<name>A0A7G9RQ40_9BURK</name>
<organism evidence="3 4">
    <name type="scientific">Diaphorobacter ruginosibacter</name>
    <dbReference type="NCBI Taxonomy" id="1715720"/>
    <lineage>
        <taxon>Bacteria</taxon>
        <taxon>Pseudomonadati</taxon>
        <taxon>Pseudomonadota</taxon>
        <taxon>Betaproteobacteria</taxon>
        <taxon>Burkholderiales</taxon>
        <taxon>Comamonadaceae</taxon>
        <taxon>Diaphorobacter</taxon>
    </lineage>
</organism>
<evidence type="ECO:0000256" key="1">
    <source>
        <dbReference type="ARBA" id="ARBA00006987"/>
    </source>
</evidence>
<feature type="signal peptide" evidence="2">
    <location>
        <begin position="1"/>
        <end position="25"/>
    </location>
</feature>
<evidence type="ECO:0000313" key="4">
    <source>
        <dbReference type="Proteomes" id="UP000515811"/>
    </source>
</evidence>
<comment type="similarity">
    <text evidence="1">Belongs to the UPF0065 (bug) family.</text>
</comment>
<dbReference type="Gene3D" id="3.40.190.10">
    <property type="entry name" value="Periplasmic binding protein-like II"/>
    <property type="match status" value="1"/>
</dbReference>
<gene>
    <name evidence="3" type="ORF">H9K76_02145</name>
</gene>
<dbReference type="PIRSF" id="PIRSF017082">
    <property type="entry name" value="YflP"/>
    <property type="match status" value="1"/>
</dbReference>
<dbReference type="Proteomes" id="UP000515811">
    <property type="component" value="Chromosome"/>
</dbReference>
<dbReference type="Pfam" id="PF03401">
    <property type="entry name" value="TctC"/>
    <property type="match status" value="1"/>
</dbReference>
<dbReference type="SUPFAM" id="SSF53850">
    <property type="entry name" value="Periplasmic binding protein-like II"/>
    <property type="match status" value="1"/>
</dbReference>
<accession>A0A7G9RQ40</accession>
<dbReference type="PANTHER" id="PTHR42928:SF5">
    <property type="entry name" value="BLR1237 PROTEIN"/>
    <property type="match status" value="1"/>
</dbReference>
<dbReference type="PANTHER" id="PTHR42928">
    <property type="entry name" value="TRICARBOXYLATE-BINDING PROTEIN"/>
    <property type="match status" value="1"/>
</dbReference>
<dbReference type="InterPro" id="IPR042100">
    <property type="entry name" value="Bug_dom1"/>
</dbReference>
<dbReference type="InterPro" id="IPR005064">
    <property type="entry name" value="BUG"/>
</dbReference>
<keyword evidence="2" id="KW-0732">Signal</keyword>
<evidence type="ECO:0000256" key="2">
    <source>
        <dbReference type="SAM" id="SignalP"/>
    </source>
</evidence>
<proteinExistence type="inferred from homology"/>
<keyword evidence="4" id="KW-1185">Reference proteome</keyword>
<dbReference type="Gene3D" id="3.40.190.150">
    <property type="entry name" value="Bordetella uptake gene, domain 1"/>
    <property type="match status" value="1"/>
</dbReference>
<dbReference type="CDD" id="cd13578">
    <property type="entry name" value="PBP2_Bug27"/>
    <property type="match status" value="1"/>
</dbReference>
<protein>
    <submittedName>
        <fullName evidence="3">Tripartite tricarboxylate transporter substrate binding protein</fullName>
    </submittedName>
</protein>
<reference evidence="3 4" key="1">
    <citation type="submission" date="2020-08" db="EMBL/GenBank/DDBJ databases">
        <title>Genome sequence of Diaphorobacter ruginosibacter DSM 27467T.</title>
        <authorList>
            <person name="Hyun D.-W."/>
            <person name="Bae J.-W."/>
        </authorList>
    </citation>
    <scope>NUCLEOTIDE SEQUENCE [LARGE SCALE GENOMIC DNA]</scope>
    <source>
        <strain evidence="3 4">DSM 27467</strain>
    </source>
</reference>
<dbReference type="RefSeq" id="WP_187597960.1">
    <property type="nucleotide sequence ID" value="NZ_CP060714.1"/>
</dbReference>
<dbReference type="KEGG" id="drg:H9K76_02145"/>
<dbReference type="AlphaFoldDB" id="A0A7G9RQ40"/>
<feature type="chain" id="PRO_5028958923" evidence="2">
    <location>
        <begin position="26"/>
        <end position="325"/>
    </location>
</feature>
<sequence length="325" mass="34176">MKLAPLVLAASAVVASAIAPTIAHADSHWPSRPIKWIVPYPPGGSTDMLARLVGQKLGERLGQPVLVENKPGAGGNLGTDFVAKQPGDGYTILMGNIGPISINPSLYGSLPYSPLRDLSPVTLLMEVPNLLVVNNDLPVHTVKELTALAQSKGPLSYATPGAGTSLHLAGELYASSAKIKLTHVPYKGSAPGLSDTMGGHVPMMFDNMPSALPMVKAGKLRALAITSSKRSPQLPDVPTMEEAGVPNYAITGWFGVLVPASTPQPIVQRLSKELVDIARSPDMEKKIAEMGGMVSADGPAPFRSFIQSETRKWGALVQSAQISLQ</sequence>